<feature type="compositionally biased region" description="Low complexity" evidence="1">
    <location>
        <begin position="175"/>
        <end position="219"/>
    </location>
</feature>
<feature type="region of interest" description="Disordered" evidence="1">
    <location>
        <begin position="1"/>
        <end position="44"/>
    </location>
</feature>
<keyword evidence="3" id="KW-1185">Reference proteome</keyword>
<reference evidence="2 3" key="1">
    <citation type="submission" date="2017-04" db="EMBL/GenBank/DDBJ databases">
        <authorList>
            <person name="Afonso C.L."/>
            <person name="Miller P.J."/>
            <person name="Scott M.A."/>
            <person name="Spackman E."/>
            <person name="Goraichik I."/>
            <person name="Dimitrov K.M."/>
            <person name="Suarez D.L."/>
            <person name="Swayne D.E."/>
        </authorList>
    </citation>
    <scope>NUCLEOTIDE SEQUENCE [LARGE SCALE GENOMIC DNA]</scope>
    <source>
        <strain evidence="3">XA(T)</strain>
    </source>
</reference>
<evidence type="ECO:0000313" key="3">
    <source>
        <dbReference type="Proteomes" id="UP000192775"/>
    </source>
</evidence>
<organism evidence="2 3">
    <name type="scientific">Cnuibacter physcomitrellae</name>
    <dbReference type="NCBI Taxonomy" id="1619308"/>
    <lineage>
        <taxon>Bacteria</taxon>
        <taxon>Bacillati</taxon>
        <taxon>Actinomycetota</taxon>
        <taxon>Actinomycetes</taxon>
        <taxon>Micrococcales</taxon>
        <taxon>Microbacteriaceae</taxon>
        <taxon>Cnuibacter</taxon>
    </lineage>
</organism>
<feature type="compositionally biased region" description="Basic and acidic residues" evidence="1">
    <location>
        <begin position="21"/>
        <end position="32"/>
    </location>
</feature>
<dbReference type="AlphaFoldDB" id="A0A1X9LNI7"/>
<dbReference type="KEGG" id="cphy:B5808_17145"/>
<feature type="compositionally biased region" description="Polar residues" evidence="1">
    <location>
        <begin position="10"/>
        <end position="20"/>
    </location>
</feature>
<gene>
    <name evidence="2" type="ORF">B5808_17145</name>
</gene>
<dbReference type="EMBL" id="CP020715">
    <property type="protein sequence ID" value="ARJ06756.1"/>
    <property type="molecule type" value="Genomic_DNA"/>
</dbReference>
<dbReference type="Proteomes" id="UP000192775">
    <property type="component" value="Chromosome"/>
</dbReference>
<evidence type="ECO:0000256" key="1">
    <source>
        <dbReference type="SAM" id="MobiDB-lite"/>
    </source>
</evidence>
<dbReference type="RefSeq" id="WP_085020894.1">
    <property type="nucleotide sequence ID" value="NZ_BMHD01000001.1"/>
</dbReference>
<feature type="region of interest" description="Disordered" evidence="1">
    <location>
        <begin position="166"/>
        <end position="267"/>
    </location>
</feature>
<feature type="compositionally biased region" description="Low complexity" evidence="1">
    <location>
        <begin position="72"/>
        <end position="81"/>
    </location>
</feature>
<evidence type="ECO:0000313" key="2">
    <source>
        <dbReference type="EMBL" id="ARJ06756.1"/>
    </source>
</evidence>
<feature type="region of interest" description="Disordered" evidence="1">
    <location>
        <begin position="62"/>
        <end position="81"/>
    </location>
</feature>
<name>A0A1X9LNI7_9MICO</name>
<proteinExistence type="predicted"/>
<accession>A0A1X9LNI7</accession>
<protein>
    <submittedName>
        <fullName evidence="2">Uncharacterized protein</fullName>
    </submittedName>
</protein>
<dbReference type="STRING" id="1619308.B5808_17145"/>
<sequence>MSDSYGAAASGSQDGSTVDTAKQEAGELKDTATEQAGQVASTAKDEAAAVAREAKSQVKDLYSQTTSELREQAGQQQQRVAAGLRSIGDELGGMASGSQDQGLATDLVRQASDRVSGVAEWLDARDPGSLLAEVKSFARRKPGTFIAIAAVSGVVVGRLARSLAGAAADEKEAHASSAPSTAPTSPSTASAPASASGAASASGVASASGAAWATPGPAADEFEPVAPVESFGAPATGSVAGSDVDDTPLYTQRATEFGDDPAREDRP</sequence>